<dbReference type="EMBL" id="CP016043">
    <property type="protein sequence ID" value="AOV97458.1"/>
    <property type="molecule type" value="Genomic_DNA"/>
</dbReference>
<sequence length="126" mass="14301">MILLPLLYECPHNAVIPPWDLPLAHRVGHAIRYWLSARYLARLIQLPVPLPTRHGTRSEPPPGSALARDAGRNLSAENFTSGGGQGIMRTQFPLYLNKDTKMIDKELDTWKAFIEFILSQREQQQA</sequence>
<evidence type="ECO:0000313" key="2">
    <source>
        <dbReference type="EMBL" id="AOV97458.1"/>
    </source>
</evidence>
<protein>
    <submittedName>
        <fullName evidence="2">Uncharacterized protein</fullName>
    </submittedName>
</protein>
<name>A0ABM6EKL0_9GAMM</name>
<feature type="region of interest" description="Disordered" evidence="1">
    <location>
        <begin position="51"/>
        <end position="84"/>
    </location>
</feature>
<accession>A0ABM6EKL0</accession>
<evidence type="ECO:0000256" key="1">
    <source>
        <dbReference type="SAM" id="MobiDB-lite"/>
    </source>
</evidence>
<proteinExistence type="predicted"/>
<gene>
    <name evidence="2" type="ORF">A9798_11195</name>
</gene>
<dbReference type="Proteomes" id="UP000175893">
    <property type="component" value="Chromosome"/>
</dbReference>
<evidence type="ECO:0000313" key="3">
    <source>
        <dbReference type="Proteomes" id="UP000175893"/>
    </source>
</evidence>
<organism evidence="2 3">
    <name type="scientific">Edwardsiella hoshinae</name>
    <dbReference type="NCBI Taxonomy" id="93378"/>
    <lineage>
        <taxon>Bacteria</taxon>
        <taxon>Pseudomonadati</taxon>
        <taxon>Pseudomonadota</taxon>
        <taxon>Gammaproteobacteria</taxon>
        <taxon>Enterobacterales</taxon>
        <taxon>Hafniaceae</taxon>
        <taxon>Edwardsiella</taxon>
    </lineage>
</organism>
<reference evidence="2 3" key="1">
    <citation type="submission" date="2016-06" db="EMBL/GenBank/DDBJ databases">
        <title>Complete genome sequence of Edwardsiella hoshinae ATCC 35051.</title>
        <authorList>
            <person name="Reichley S.R."/>
            <person name="Waldbieser G.C."/>
            <person name="Lawrence M.L."/>
            <person name="Griffin M.J."/>
        </authorList>
    </citation>
    <scope>NUCLEOTIDE SEQUENCE [LARGE SCALE GENOMIC DNA]</scope>
    <source>
        <strain evidence="2 3">ATCC 35051</strain>
    </source>
</reference>
<keyword evidence="3" id="KW-1185">Reference proteome</keyword>